<dbReference type="AlphaFoldDB" id="A0A914DLX7"/>
<evidence type="ECO:0000256" key="8">
    <source>
        <dbReference type="ARBA" id="ARBA00022989"/>
    </source>
</evidence>
<evidence type="ECO:0000313" key="13">
    <source>
        <dbReference type="Proteomes" id="UP000887540"/>
    </source>
</evidence>
<accession>A0A914DLX7</accession>
<dbReference type="PROSITE" id="PS50939">
    <property type="entry name" value="CYTOCHROME_B561"/>
    <property type="match status" value="1"/>
</dbReference>
<evidence type="ECO:0000313" key="14">
    <source>
        <dbReference type="WBParaSite" id="ACRNAN_scaffold286.g21530.t1"/>
    </source>
</evidence>
<evidence type="ECO:0000256" key="4">
    <source>
        <dbReference type="ARBA" id="ARBA00022617"/>
    </source>
</evidence>
<evidence type="ECO:0000256" key="10">
    <source>
        <dbReference type="ARBA" id="ARBA00023136"/>
    </source>
</evidence>
<comment type="subcellular location">
    <subcellularLocation>
        <location evidence="2">Membrane</location>
        <topology evidence="2">Multi-pass membrane protein</topology>
    </subcellularLocation>
</comment>
<evidence type="ECO:0000256" key="7">
    <source>
        <dbReference type="ARBA" id="ARBA00022982"/>
    </source>
</evidence>
<feature type="transmembrane region" description="Helical" evidence="11">
    <location>
        <begin position="60"/>
        <end position="81"/>
    </location>
</feature>
<feature type="domain" description="Cytochrome b561" evidence="12">
    <location>
        <begin position="1"/>
        <end position="128"/>
    </location>
</feature>
<keyword evidence="4" id="KW-0349">Heme</keyword>
<reference evidence="14" key="1">
    <citation type="submission" date="2022-11" db="UniProtKB">
        <authorList>
            <consortium name="WormBaseParasite"/>
        </authorList>
    </citation>
    <scope>IDENTIFICATION</scope>
</reference>
<protein>
    <submittedName>
        <fullName evidence="14">Cytochrome b561 domain-containing protein</fullName>
    </submittedName>
</protein>
<feature type="transmembrane region" description="Helical" evidence="11">
    <location>
        <begin position="20"/>
        <end position="39"/>
    </location>
</feature>
<keyword evidence="7" id="KW-0249">Electron transport</keyword>
<dbReference type="InterPro" id="IPR006593">
    <property type="entry name" value="Cyt_b561/ferric_Rdtase_TM"/>
</dbReference>
<evidence type="ECO:0000256" key="2">
    <source>
        <dbReference type="ARBA" id="ARBA00004141"/>
    </source>
</evidence>
<evidence type="ECO:0000256" key="1">
    <source>
        <dbReference type="ARBA" id="ARBA00001970"/>
    </source>
</evidence>
<keyword evidence="6" id="KW-0479">Metal-binding</keyword>
<evidence type="ECO:0000256" key="11">
    <source>
        <dbReference type="SAM" id="Phobius"/>
    </source>
</evidence>
<dbReference type="WBParaSite" id="ACRNAN_scaffold286.g21530.t1">
    <property type="protein sequence ID" value="ACRNAN_scaffold286.g21530.t1"/>
    <property type="gene ID" value="ACRNAN_scaffold286.g21530"/>
</dbReference>
<dbReference type="Proteomes" id="UP000887540">
    <property type="component" value="Unplaced"/>
</dbReference>
<dbReference type="GO" id="GO:0046872">
    <property type="term" value="F:metal ion binding"/>
    <property type="evidence" value="ECO:0007669"/>
    <property type="project" value="UniProtKB-KW"/>
</dbReference>
<dbReference type="GO" id="GO:0016020">
    <property type="term" value="C:membrane"/>
    <property type="evidence" value="ECO:0007669"/>
    <property type="project" value="UniProtKB-SubCell"/>
</dbReference>
<evidence type="ECO:0000256" key="3">
    <source>
        <dbReference type="ARBA" id="ARBA00022448"/>
    </source>
</evidence>
<proteinExistence type="predicted"/>
<evidence type="ECO:0000256" key="5">
    <source>
        <dbReference type="ARBA" id="ARBA00022692"/>
    </source>
</evidence>
<name>A0A914DLX7_9BILA</name>
<dbReference type="PANTHER" id="PTHR10106:SF50">
    <property type="entry name" value="CYTOCHROME B561 DOMAIN-CONTAINING PROTEIN"/>
    <property type="match status" value="1"/>
</dbReference>
<keyword evidence="13" id="KW-1185">Reference proteome</keyword>
<keyword evidence="9" id="KW-0408">Iron</keyword>
<evidence type="ECO:0000259" key="12">
    <source>
        <dbReference type="PROSITE" id="PS50939"/>
    </source>
</evidence>
<dbReference type="InterPro" id="IPR043205">
    <property type="entry name" value="CYB561/CYBRD1-like"/>
</dbReference>
<comment type="cofactor">
    <cofactor evidence="1">
        <name>heme b</name>
        <dbReference type="ChEBI" id="CHEBI:60344"/>
    </cofactor>
</comment>
<dbReference type="PANTHER" id="PTHR10106">
    <property type="entry name" value="CYTOCHROME B561-RELATED"/>
    <property type="match status" value="1"/>
</dbReference>
<dbReference type="GO" id="GO:0016491">
    <property type="term" value="F:oxidoreductase activity"/>
    <property type="evidence" value="ECO:0007669"/>
    <property type="project" value="InterPro"/>
</dbReference>
<keyword evidence="3" id="KW-0813">Transport</keyword>
<evidence type="ECO:0000256" key="9">
    <source>
        <dbReference type="ARBA" id="ARBA00023004"/>
    </source>
</evidence>
<dbReference type="Gene3D" id="1.20.120.1770">
    <property type="match status" value="1"/>
</dbReference>
<keyword evidence="10 11" id="KW-0472">Membrane</keyword>
<organism evidence="13 14">
    <name type="scientific">Acrobeloides nanus</name>
    <dbReference type="NCBI Taxonomy" id="290746"/>
    <lineage>
        <taxon>Eukaryota</taxon>
        <taxon>Metazoa</taxon>
        <taxon>Ecdysozoa</taxon>
        <taxon>Nematoda</taxon>
        <taxon>Chromadorea</taxon>
        <taxon>Rhabditida</taxon>
        <taxon>Tylenchina</taxon>
        <taxon>Cephalobomorpha</taxon>
        <taxon>Cephaloboidea</taxon>
        <taxon>Cephalobidae</taxon>
        <taxon>Acrobeloides</taxon>
    </lineage>
</organism>
<feature type="transmembrane region" description="Helical" evidence="11">
    <location>
        <begin position="107"/>
        <end position="126"/>
    </location>
</feature>
<sequence>MVRSKETDEPKPVSMYSFHSWLGVTVFASYVIQFILGFINYAYPKTHIEIRRWFMPGHRLAGNLIFVISVVTVLVGHQRFWCFAYRPDPNGGSECSRTHLCSKRLDLIQNFSTIFILIYAVLVLIVTHVDEWKREETPDEKVHKE</sequence>
<keyword evidence="8 11" id="KW-1133">Transmembrane helix</keyword>
<dbReference type="Pfam" id="PF03188">
    <property type="entry name" value="Cytochrom_B561"/>
    <property type="match status" value="1"/>
</dbReference>
<evidence type="ECO:0000256" key="6">
    <source>
        <dbReference type="ARBA" id="ARBA00022723"/>
    </source>
</evidence>
<keyword evidence="5 11" id="KW-0812">Transmembrane</keyword>